<organism evidence="5 6">
    <name type="scientific">Mya arenaria</name>
    <name type="common">Soft-shell clam</name>
    <dbReference type="NCBI Taxonomy" id="6604"/>
    <lineage>
        <taxon>Eukaryota</taxon>
        <taxon>Metazoa</taxon>
        <taxon>Spiralia</taxon>
        <taxon>Lophotrochozoa</taxon>
        <taxon>Mollusca</taxon>
        <taxon>Bivalvia</taxon>
        <taxon>Autobranchia</taxon>
        <taxon>Heteroconchia</taxon>
        <taxon>Euheterodonta</taxon>
        <taxon>Imparidentia</taxon>
        <taxon>Neoheterodontei</taxon>
        <taxon>Myida</taxon>
        <taxon>Myoidea</taxon>
        <taxon>Myidae</taxon>
        <taxon>Mya</taxon>
    </lineage>
</organism>
<dbReference type="PANTHER" id="PTHR44942">
    <property type="entry name" value="METHYLTRANSF_11 DOMAIN-CONTAINING PROTEIN"/>
    <property type="match status" value="1"/>
</dbReference>
<dbReference type="Proteomes" id="UP001164746">
    <property type="component" value="Chromosome 6"/>
</dbReference>
<proteinExistence type="inferred from homology"/>
<dbReference type="Pfam" id="PF08241">
    <property type="entry name" value="Methyltransf_11"/>
    <property type="match status" value="1"/>
</dbReference>
<name>A0ABY7EF57_MYAAR</name>
<keyword evidence="6" id="KW-1185">Reference proteome</keyword>
<accession>A0ABY7EF57</accession>
<feature type="domain" description="Methyltransferase type 11" evidence="4">
    <location>
        <begin position="76"/>
        <end position="168"/>
    </location>
</feature>
<dbReference type="Gene3D" id="3.40.50.150">
    <property type="entry name" value="Vaccinia Virus protein VP39"/>
    <property type="match status" value="1"/>
</dbReference>
<dbReference type="PANTHER" id="PTHR44942:SF4">
    <property type="entry name" value="METHYLTRANSFERASE TYPE 11 DOMAIN-CONTAINING PROTEIN"/>
    <property type="match status" value="1"/>
</dbReference>
<evidence type="ECO:0000256" key="3">
    <source>
        <dbReference type="ARBA" id="ARBA00022679"/>
    </source>
</evidence>
<keyword evidence="2" id="KW-0489">Methyltransferase</keyword>
<comment type="similarity">
    <text evidence="1">Belongs to the methyltransferase superfamily.</text>
</comment>
<dbReference type="InterPro" id="IPR029063">
    <property type="entry name" value="SAM-dependent_MTases_sf"/>
</dbReference>
<evidence type="ECO:0000256" key="2">
    <source>
        <dbReference type="ARBA" id="ARBA00022603"/>
    </source>
</evidence>
<dbReference type="CDD" id="cd02440">
    <property type="entry name" value="AdoMet_MTases"/>
    <property type="match status" value="1"/>
</dbReference>
<sequence>MARRIFKHFKLQAHSFIVSNFKQCSTMDKVHQSAVEGFQKGSAYDQHRPSYTDELITHAVSQLHTGGGDGVQYDILELGAGTGLCTRRMLEKIPQGLRYLASDFSEGFLTTLREQSPGVQTQVFTANNIPLPDASVKNIICAQCFHWFAKEEALTEMMRVLVPQGRVMLLYNNKLYQTVPWLGEMEDVLTLYYGNTPRKFSGHWLNVIQACQSLRLVEHKFLPGITNMKGDKQFIMDHYSTISVISRLQGSKREEALAGFQRVLDKHFPEDQEILLEMDSELYCVEKL</sequence>
<dbReference type="InterPro" id="IPR013216">
    <property type="entry name" value="Methyltransf_11"/>
</dbReference>
<evidence type="ECO:0000313" key="6">
    <source>
        <dbReference type="Proteomes" id="UP001164746"/>
    </source>
</evidence>
<reference evidence="5" key="1">
    <citation type="submission" date="2022-11" db="EMBL/GenBank/DDBJ databases">
        <title>Centuries of genome instability and evolution in soft-shell clam transmissible cancer (bioRxiv).</title>
        <authorList>
            <person name="Hart S.F.M."/>
            <person name="Yonemitsu M.A."/>
            <person name="Giersch R.M."/>
            <person name="Beal B.F."/>
            <person name="Arriagada G."/>
            <person name="Davis B.W."/>
            <person name="Ostrander E.A."/>
            <person name="Goff S.P."/>
            <person name="Metzger M.J."/>
        </authorList>
    </citation>
    <scope>NUCLEOTIDE SEQUENCE</scope>
    <source>
        <strain evidence="5">MELC-2E11</strain>
        <tissue evidence="5">Siphon/mantle</tissue>
    </source>
</reference>
<dbReference type="InterPro" id="IPR051052">
    <property type="entry name" value="Diverse_substrate_MTase"/>
</dbReference>
<evidence type="ECO:0000313" key="5">
    <source>
        <dbReference type="EMBL" id="WAR07562.1"/>
    </source>
</evidence>
<keyword evidence="3" id="KW-0808">Transferase</keyword>
<gene>
    <name evidence="5" type="ORF">MAR_017520</name>
</gene>
<dbReference type="SUPFAM" id="SSF53335">
    <property type="entry name" value="S-adenosyl-L-methionine-dependent methyltransferases"/>
    <property type="match status" value="1"/>
</dbReference>
<evidence type="ECO:0000256" key="1">
    <source>
        <dbReference type="ARBA" id="ARBA00008361"/>
    </source>
</evidence>
<dbReference type="EMBL" id="CP111017">
    <property type="protein sequence ID" value="WAR07562.1"/>
    <property type="molecule type" value="Genomic_DNA"/>
</dbReference>
<evidence type="ECO:0000259" key="4">
    <source>
        <dbReference type="Pfam" id="PF08241"/>
    </source>
</evidence>
<protein>
    <submittedName>
        <fullName evidence="5">YL8A-like protein</fullName>
    </submittedName>
</protein>